<dbReference type="Proteomes" id="UP000623687">
    <property type="component" value="Unassembled WGS sequence"/>
</dbReference>
<dbReference type="SUPFAM" id="SSF81321">
    <property type="entry name" value="Family A G protein-coupled receptor-like"/>
    <property type="match status" value="1"/>
</dbReference>
<sequence length="595" mass="66189">MSTITGFRLTSAIITFTCSLLSAIGSGLILLCYLALPLKKHFRHVLILNLAVADFINSVNNSASGAQILMHRKDLSPGPGCVLNGFVGQLTVQATDTAIFAIAVVTVMTITSTSSSSRLISGEWAWPQILGATLSIWFLPAITSFLALGKEWYVPVSGNWCWLVNKPTYLRYVLTHGWRYLFMLLEIILYTYLHFYLRRHFRNLAVPLTSNPPASNDTYQSGATATTQGTQGTNNTQATNNTRSTAKSRGAFSFSRRTAQTPILEPITFSRNPDDDTRTSYTQSQSHAHERRLSSPSTMEEPRYYRRPRGESVSVAVRTSGVDHPLKEDEDEEDEDRRGESGMHAADSNRTSIAMSRPSSSFHHPTSPYPGYPHDYPRPSTPTATRIHYGLVPIVPIVPIASTSEPPSPITPSHDGLSVSTHMHMQDGEMDKGATKVDVEATEDERPPTYTISTHPVIGGEDDEKTPHIHSHTHPPSKHSLTSFSFKQIARRRRRPPPNPPPILPNPRQRAIQRILLLNAYPLLYILLWIPGLANRLVEASGHTSKVSQILQASTQLVGLANAVTYGWNERIGRQLRERYFRWRSGEREPASDGL</sequence>
<protein>
    <recommendedName>
        <fullName evidence="7">Glucose receptor Git3-like N-terminal domain-containing protein</fullName>
    </recommendedName>
</protein>
<feature type="transmembrane region" description="Helical" evidence="6">
    <location>
        <begin position="98"/>
        <end position="117"/>
    </location>
</feature>
<evidence type="ECO:0000256" key="6">
    <source>
        <dbReference type="SAM" id="Phobius"/>
    </source>
</evidence>
<organism evidence="8 9">
    <name type="scientific">Pleurotus ostreatus</name>
    <name type="common">Oyster mushroom</name>
    <name type="synonym">White-rot fungus</name>
    <dbReference type="NCBI Taxonomy" id="5322"/>
    <lineage>
        <taxon>Eukaryota</taxon>
        <taxon>Fungi</taxon>
        <taxon>Dikarya</taxon>
        <taxon>Basidiomycota</taxon>
        <taxon>Agaricomycotina</taxon>
        <taxon>Agaricomycetes</taxon>
        <taxon>Agaricomycetidae</taxon>
        <taxon>Agaricales</taxon>
        <taxon>Pleurotineae</taxon>
        <taxon>Pleurotaceae</taxon>
        <taxon>Pleurotus</taxon>
    </lineage>
</organism>
<feature type="compositionally biased region" description="Basic and acidic residues" evidence="5">
    <location>
        <begin position="300"/>
        <end position="310"/>
    </location>
</feature>
<comment type="subcellular location">
    <subcellularLocation>
        <location evidence="1">Membrane</location>
        <topology evidence="1">Multi-pass membrane protein</topology>
    </subcellularLocation>
</comment>
<reference evidence="8" key="1">
    <citation type="submission" date="2019-07" db="EMBL/GenBank/DDBJ databases">
        <authorList>
            <person name="Palmer J.M."/>
        </authorList>
    </citation>
    <scope>NUCLEOTIDE SEQUENCE</scope>
    <source>
        <strain evidence="8">PC9</strain>
    </source>
</reference>
<dbReference type="EMBL" id="JACETU010000003">
    <property type="protein sequence ID" value="KAF7433772.1"/>
    <property type="molecule type" value="Genomic_DNA"/>
</dbReference>
<evidence type="ECO:0000256" key="5">
    <source>
        <dbReference type="SAM" id="MobiDB-lite"/>
    </source>
</evidence>
<feature type="compositionally biased region" description="Low complexity" evidence="5">
    <location>
        <begin position="222"/>
        <end position="242"/>
    </location>
</feature>
<feature type="region of interest" description="Disordered" evidence="5">
    <location>
        <begin position="440"/>
        <end position="483"/>
    </location>
</feature>
<keyword evidence="9" id="KW-1185">Reference proteome</keyword>
<dbReference type="VEuPathDB" id="FungiDB:PC9H_005737"/>
<keyword evidence="3 6" id="KW-1133">Transmembrane helix</keyword>
<feature type="transmembrane region" description="Helical" evidence="6">
    <location>
        <begin position="511"/>
        <end position="530"/>
    </location>
</feature>
<dbReference type="AlphaFoldDB" id="A0A8H7A4G1"/>
<evidence type="ECO:0000259" key="7">
    <source>
        <dbReference type="Pfam" id="PF11710"/>
    </source>
</evidence>
<dbReference type="PANTHER" id="PTHR23112">
    <property type="entry name" value="G PROTEIN-COUPLED RECEPTOR 157-RELATED"/>
    <property type="match status" value="1"/>
</dbReference>
<feature type="compositionally biased region" description="Basic residues" evidence="5">
    <location>
        <begin position="468"/>
        <end position="477"/>
    </location>
</feature>
<keyword evidence="2 6" id="KW-0812">Transmembrane</keyword>
<evidence type="ECO:0000313" key="8">
    <source>
        <dbReference type="EMBL" id="KAF7433772.1"/>
    </source>
</evidence>
<dbReference type="RefSeq" id="XP_036633799.1">
    <property type="nucleotide sequence ID" value="XM_036775297.1"/>
</dbReference>
<dbReference type="GeneID" id="59375555"/>
<feature type="compositionally biased region" description="Polar residues" evidence="5">
    <location>
        <begin position="348"/>
        <end position="364"/>
    </location>
</feature>
<dbReference type="GO" id="GO:0005886">
    <property type="term" value="C:plasma membrane"/>
    <property type="evidence" value="ECO:0007669"/>
    <property type="project" value="TreeGrafter"/>
</dbReference>
<feature type="transmembrane region" description="Helical" evidence="6">
    <location>
        <begin position="169"/>
        <end position="193"/>
    </location>
</feature>
<feature type="domain" description="Glucose receptor Git3-like N-terminal" evidence="7">
    <location>
        <begin position="11"/>
        <end position="203"/>
    </location>
</feature>
<evidence type="ECO:0000313" key="9">
    <source>
        <dbReference type="Proteomes" id="UP000623687"/>
    </source>
</evidence>
<evidence type="ECO:0000256" key="4">
    <source>
        <dbReference type="ARBA" id="ARBA00023136"/>
    </source>
</evidence>
<dbReference type="InterPro" id="IPR023041">
    <property type="entry name" value="Glucose_rcpt_Git3-like_N"/>
</dbReference>
<keyword evidence="4 6" id="KW-0472">Membrane</keyword>
<dbReference type="OrthoDB" id="10355501at2759"/>
<evidence type="ECO:0000256" key="3">
    <source>
        <dbReference type="ARBA" id="ARBA00022989"/>
    </source>
</evidence>
<evidence type="ECO:0000256" key="1">
    <source>
        <dbReference type="ARBA" id="ARBA00004141"/>
    </source>
</evidence>
<proteinExistence type="predicted"/>
<evidence type="ECO:0000256" key="2">
    <source>
        <dbReference type="ARBA" id="ARBA00022692"/>
    </source>
</evidence>
<accession>A0A8H7A4G1</accession>
<dbReference type="Pfam" id="PF11710">
    <property type="entry name" value="Git3"/>
    <property type="match status" value="1"/>
</dbReference>
<feature type="region of interest" description="Disordered" evidence="5">
    <location>
        <begin position="212"/>
        <end position="380"/>
    </location>
</feature>
<dbReference type="CDD" id="cd00637">
    <property type="entry name" value="7tm_classA_rhodopsin-like"/>
    <property type="match status" value="1"/>
</dbReference>
<comment type="caution">
    <text evidence="8">The sequence shown here is derived from an EMBL/GenBank/DDBJ whole genome shotgun (WGS) entry which is preliminary data.</text>
</comment>
<feature type="transmembrane region" description="Helical" evidence="6">
    <location>
        <begin position="129"/>
        <end position="149"/>
    </location>
</feature>
<feature type="transmembrane region" description="Helical" evidence="6">
    <location>
        <begin position="12"/>
        <end position="36"/>
    </location>
</feature>
<name>A0A8H7A4G1_PLEOS</name>
<dbReference type="GO" id="GO:0004930">
    <property type="term" value="F:G protein-coupled receptor activity"/>
    <property type="evidence" value="ECO:0007669"/>
    <property type="project" value="TreeGrafter"/>
</dbReference>
<dbReference type="PANTHER" id="PTHR23112:SF37">
    <property type="entry name" value="G PROTEIN-COUPLED RECEPTOR GPR1"/>
    <property type="match status" value="1"/>
</dbReference>
<dbReference type="Gene3D" id="1.20.1070.10">
    <property type="entry name" value="Rhodopsin 7-helix transmembrane proteins"/>
    <property type="match status" value="1"/>
</dbReference>
<gene>
    <name evidence="8" type="ORF">PC9H_005737</name>
</gene>
<dbReference type="GO" id="GO:0007189">
    <property type="term" value="P:adenylate cyclase-activating G protein-coupled receptor signaling pathway"/>
    <property type="evidence" value="ECO:0007669"/>
    <property type="project" value="TreeGrafter"/>
</dbReference>
<feature type="compositionally biased region" description="Polar residues" evidence="5">
    <location>
        <begin position="212"/>
        <end position="221"/>
    </location>
</feature>